<dbReference type="Gene3D" id="3.90.76.10">
    <property type="entry name" value="Dipeptide-binding Protein, Domain 1"/>
    <property type="match status" value="1"/>
</dbReference>
<comment type="similarity">
    <text evidence="2">Belongs to the bacterial solute-binding protein 5 family.</text>
</comment>
<evidence type="ECO:0000256" key="2">
    <source>
        <dbReference type="ARBA" id="ARBA00005695"/>
    </source>
</evidence>
<dbReference type="Proteomes" id="UP001597373">
    <property type="component" value="Unassembled WGS sequence"/>
</dbReference>
<feature type="chain" id="PRO_5046282755" evidence="3">
    <location>
        <begin position="28"/>
        <end position="132"/>
    </location>
</feature>
<reference evidence="6" key="1">
    <citation type="journal article" date="2019" name="Int. J. Syst. Evol. Microbiol.">
        <title>The Global Catalogue of Microorganisms (GCM) 10K type strain sequencing project: providing services to taxonomists for standard genome sequencing and annotation.</title>
        <authorList>
            <consortium name="The Broad Institute Genomics Platform"/>
            <consortium name="The Broad Institute Genome Sequencing Center for Infectious Disease"/>
            <person name="Wu L."/>
            <person name="Ma J."/>
        </authorList>
    </citation>
    <scope>NUCLEOTIDE SEQUENCE [LARGE SCALE GENOMIC DNA]</scope>
    <source>
        <strain evidence="6">KCTC 23707</strain>
    </source>
</reference>
<feature type="domain" description="Solute-binding protein family 5" evidence="4">
    <location>
        <begin position="72"/>
        <end position="110"/>
    </location>
</feature>
<dbReference type="PANTHER" id="PTHR30290">
    <property type="entry name" value="PERIPLASMIC BINDING COMPONENT OF ABC TRANSPORTER"/>
    <property type="match status" value="1"/>
</dbReference>
<evidence type="ECO:0000256" key="3">
    <source>
        <dbReference type="SAM" id="SignalP"/>
    </source>
</evidence>
<name>A0ABW5DH67_9HYPH</name>
<evidence type="ECO:0000313" key="5">
    <source>
        <dbReference type="EMBL" id="MFD2260473.1"/>
    </source>
</evidence>
<gene>
    <name evidence="5" type="ORF">ACFSMZ_11960</name>
</gene>
<dbReference type="Pfam" id="PF00496">
    <property type="entry name" value="SBP_bac_5"/>
    <property type="match status" value="1"/>
</dbReference>
<feature type="signal peptide" evidence="3">
    <location>
        <begin position="1"/>
        <end position="27"/>
    </location>
</feature>
<dbReference type="SUPFAM" id="SSF53850">
    <property type="entry name" value="Periplasmic binding protein-like II"/>
    <property type="match status" value="1"/>
</dbReference>
<dbReference type="InterPro" id="IPR039424">
    <property type="entry name" value="SBP_5"/>
</dbReference>
<protein>
    <submittedName>
        <fullName evidence="5">ABC transporter substrate-binding protein</fullName>
    </submittedName>
</protein>
<proteinExistence type="inferred from homology"/>
<evidence type="ECO:0000259" key="4">
    <source>
        <dbReference type="Pfam" id="PF00496"/>
    </source>
</evidence>
<comment type="subcellular location">
    <subcellularLocation>
        <location evidence="1">Periplasm</location>
    </subcellularLocation>
</comment>
<comment type="caution">
    <text evidence="5">The sequence shown here is derived from an EMBL/GenBank/DDBJ whole genome shotgun (WGS) entry which is preliminary data.</text>
</comment>
<evidence type="ECO:0000313" key="6">
    <source>
        <dbReference type="Proteomes" id="UP001597373"/>
    </source>
</evidence>
<dbReference type="EMBL" id="JBHUIR010000040">
    <property type="protein sequence ID" value="MFD2260473.1"/>
    <property type="molecule type" value="Genomic_DNA"/>
</dbReference>
<sequence length="132" mass="13932">MRSARLFALALMGATALAGLAAGPAAAQTVLRLDEVAVGELDPAKATDYADSILMFNVYDTLVLPKQGEPGYAPHLAEGWEADGNDFVFTLRKDVKFQSGNPLTASDVVFVNGGAKSGHAAAQNQARWQWPA</sequence>
<keyword evidence="6" id="KW-1185">Reference proteome</keyword>
<accession>A0ABW5DH67</accession>
<organism evidence="5 6">
    <name type="scientific">Chelativorans composti</name>
    <dbReference type="NCBI Taxonomy" id="768533"/>
    <lineage>
        <taxon>Bacteria</taxon>
        <taxon>Pseudomonadati</taxon>
        <taxon>Pseudomonadota</taxon>
        <taxon>Alphaproteobacteria</taxon>
        <taxon>Hyphomicrobiales</taxon>
        <taxon>Phyllobacteriaceae</taxon>
        <taxon>Chelativorans</taxon>
    </lineage>
</organism>
<dbReference type="InterPro" id="IPR000914">
    <property type="entry name" value="SBP_5_dom"/>
</dbReference>
<keyword evidence="3" id="KW-0732">Signal</keyword>
<dbReference type="Gene3D" id="3.40.190.10">
    <property type="entry name" value="Periplasmic binding protein-like II"/>
    <property type="match status" value="1"/>
</dbReference>
<dbReference type="RefSeq" id="WP_378188605.1">
    <property type="nucleotide sequence ID" value="NZ_JBHUIR010000040.1"/>
</dbReference>
<feature type="non-terminal residue" evidence="5">
    <location>
        <position position="132"/>
    </location>
</feature>
<evidence type="ECO:0000256" key="1">
    <source>
        <dbReference type="ARBA" id="ARBA00004418"/>
    </source>
</evidence>